<evidence type="ECO:0000256" key="1">
    <source>
        <dbReference type="ARBA" id="ARBA00000900"/>
    </source>
</evidence>
<comment type="similarity">
    <text evidence="5">Belongs to the cyclophilin-type PPIase family. PPIL2 subfamily.</text>
</comment>
<keyword evidence="9" id="KW-0413">Isomerase</keyword>
<reference evidence="14 15" key="1">
    <citation type="journal article" date="2023" name="Nat. Commun.">
        <title>Origin of minicircular mitochondrial genomes in red algae.</title>
        <authorList>
            <person name="Lee Y."/>
            <person name="Cho C.H."/>
            <person name="Lee Y.M."/>
            <person name="Park S.I."/>
            <person name="Yang J.H."/>
            <person name="West J.A."/>
            <person name="Bhattacharya D."/>
            <person name="Yoon H.S."/>
        </authorList>
    </citation>
    <scope>NUCLEOTIDE SEQUENCE [LARGE SCALE GENOMIC DNA]</scope>
    <source>
        <strain evidence="14 15">CCMP1338</strain>
        <tissue evidence="14">Whole cell</tissue>
    </source>
</reference>
<dbReference type="SMART" id="SM00504">
    <property type="entry name" value="Ubox"/>
    <property type="match status" value="1"/>
</dbReference>
<keyword evidence="8" id="KW-0697">Rotamase</keyword>
<dbReference type="InterPro" id="IPR013083">
    <property type="entry name" value="Znf_RING/FYVE/PHD"/>
</dbReference>
<evidence type="ECO:0000256" key="2">
    <source>
        <dbReference type="ARBA" id="ARBA00000971"/>
    </source>
</evidence>
<evidence type="ECO:0000256" key="9">
    <source>
        <dbReference type="ARBA" id="ARBA00023235"/>
    </source>
</evidence>
<dbReference type="PROSITE" id="PS51698">
    <property type="entry name" value="U_BOX"/>
    <property type="match status" value="1"/>
</dbReference>
<evidence type="ECO:0000256" key="11">
    <source>
        <dbReference type="SAM" id="MobiDB-lite"/>
    </source>
</evidence>
<feature type="compositionally biased region" description="Basic and acidic residues" evidence="11">
    <location>
        <begin position="450"/>
        <end position="475"/>
    </location>
</feature>
<dbReference type="InterPro" id="IPR044666">
    <property type="entry name" value="Cyclophilin_A-like"/>
</dbReference>
<name>A0AAV8UR80_9RHOD</name>
<dbReference type="InterPro" id="IPR020892">
    <property type="entry name" value="Cyclophilin-type_PPIase_CS"/>
</dbReference>
<dbReference type="Gene3D" id="2.40.100.10">
    <property type="entry name" value="Cyclophilin-like"/>
    <property type="match status" value="1"/>
</dbReference>
<comment type="catalytic activity">
    <reaction evidence="2">
        <text>[protein]-peptidylproline (omega=180) = [protein]-peptidylproline (omega=0)</text>
        <dbReference type="Rhea" id="RHEA:16237"/>
        <dbReference type="Rhea" id="RHEA-COMP:10747"/>
        <dbReference type="Rhea" id="RHEA-COMP:10748"/>
        <dbReference type="ChEBI" id="CHEBI:83833"/>
        <dbReference type="ChEBI" id="CHEBI:83834"/>
        <dbReference type="EC" id="5.2.1.8"/>
    </reaction>
</comment>
<dbReference type="PROSITE" id="PS50072">
    <property type="entry name" value="CSA_PPIASE_2"/>
    <property type="match status" value="1"/>
</dbReference>
<dbReference type="PRINTS" id="PR00153">
    <property type="entry name" value="CSAPPISMRASE"/>
</dbReference>
<evidence type="ECO:0000256" key="8">
    <source>
        <dbReference type="ARBA" id="ARBA00023110"/>
    </source>
</evidence>
<comment type="catalytic activity">
    <reaction evidence="1">
        <text>S-ubiquitinyl-[E2 ubiquitin-conjugating enzyme]-L-cysteine + [acceptor protein]-L-lysine = [E2 ubiquitin-conjugating enzyme]-L-cysteine + N(6)-ubiquitinyl-[acceptor protein]-L-lysine.</text>
        <dbReference type="EC" id="2.3.2.27"/>
    </reaction>
</comment>
<evidence type="ECO:0000256" key="4">
    <source>
        <dbReference type="ARBA" id="ARBA00004123"/>
    </source>
</evidence>
<evidence type="ECO:0000256" key="10">
    <source>
        <dbReference type="ARBA" id="ARBA00023242"/>
    </source>
</evidence>
<comment type="caution">
    <text evidence="14">The sequence shown here is derived from an EMBL/GenBank/DDBJ whole genome shotgun (WGS) entry which is preliminary data.</text>
</comment>
<comment type="function">
    <text evidence="3">May catalyze the cis-trans isomerization of proline imidic peptide bonds in oligopeptides thereby assisting the folding of proteins. May also function as a chaperone, playing a role in intracellular transport of proteins. May also have a protein ubiquitin ligase activity acting as an E3 ubiquitin protein ligase or as a ubiquitin-ubiquitin ligase promoting elongation of ubiquitin chains on proteins.</text>
</comment>
<feature type="domain" description="U-box" evidence="13">
    <location>
        <begin position="43"/>
        <end position="116"/>
    </location>
</feature>
<evidence type="ECO:0000256" key="6">
    <source>
        <dbReference type="ARBA" id="ARBA00022679"/>
    </source>
</evidence>
<feature type="region of interest" description="Disordered" evidence="11">
    <location>
        <begin position="500"/>
        <end position="530"/>
    </location>
</feature>
<protein>
    <recommendedName>
        <fullName evidence="16">RING-type E3 ubiquitin transferase</fullName>
    </recommendedName>
</protein>
<comment type="subcellular location">
    <subcellularLocation>
        <location evidence="4">Nucleus</location>
    </subcellularLocation>
</comment>
<keyword evidence="7" id="KW-0833">Ubl conjugation pathway</keyword>
<dbReference type="InterPro" id="IPR003613">
    <property type="entry name" value="Ubox_domain"/>
</dbReference>
<evidence type="ECO:0000259" key="13">
    <source>
        <dbReference type="PROSITE" id="PS51698"/>
    </source>
</evidence>
<dbReference type="SUPFAM" id="SSF50891">
    <property type="entry name" value="Cyclophilin-like"/>
    <property type="match status" value="1"/>
</dbReference>
<keyword evidence="6" id="KW-0808">Transferase</keyword>
<dbReference type="InterPro" id="IPR002130">
    <property type="entry name" value="Cyclophilin-type_PPIase_dom"/>
</dbReference>
<proteinExistence type="inferred from homology"/>
<dbReference type="GO" id="GO:0061630">
    <property type="term" value="F:ubiquitin protein ligase activity"/>
    <property type="evidence" value="ECO:0007669"/>
    <property type="project" value="UniProtKB-EC"/>
</dbReference>
<dbReference type="CDD" id="cd01923">
    <property type="entry name" value="cyclophilin_RING"/>
    <property type="match status" value="1"/>
</dbReference>
<dbReference type="InterPro" id="IPR026951">
    <property type="entry name" value="PPIL2_U-box_dom"/>
</dbReference>
<evidence type="ECO:0008006" key="16">
    <source>
        <dbReference type="Google" id="ProtNLM"/>
    </source>
</evidence>
<gene>
    <name evidence="14" type="ORF">NDN08_000330</name>
</gene>
<evidence type="ECO:0000256" key="7">
    <source>
        <dbReference type="ARBA" id="ARBA00022786"/>
    </source>
</evidence>
<dbReference type="FunFam" id="3.30.40.10:FF:000079">
    <property type="entry name" value="Peptidyl-prolyl cis-trans isomerase 2"/>
    <property type="match status" value="1"/>
</dbReference>
<evidence type="ECO:0000256" key="3">
    <source>
        <dbReference type="ARBA" id="ARBA00003697"/>
    </source>
</evidence>
<feature type="region of interest" description="Disordered" evidence="11">
    <location>
        <begin position="450"/>
        <end position="479"/>
    </location>
</feature>
<dbReference type="CDD" id="cd16663">
    <property type="entry name" value="RING-Ubox_PPIL2"/>
    <property type="match status" value="1"/>
</dbReference>
<dbReference type="Pfam" id="PF04641">
    <property type="entry name" value="Rtf2"/>
    <property type="match status" value="1"/>
</dbReference>
<dbReference type="PANTHER" id="PTHR45625">
    <property type="entry name" value="PEPTIDYL-PROLYL CIS-TRANS ISOMERASE-RELATED"/>
    <property type="match status" value="1"/>
</dbReference>
<feature type="compositionally biased region" description="Basic and acidic residues" evidence="11">
    <location>
        <begin position="229"/>
        <end position="241"/>
    </location>
</feature>
<keyword evidence="10" id="KW-0539">Nucleus</keyword>
<dbReference type="GO" id="GO:0006457">
    <property type="term" value="P:protein folding"/>
    <property type="evidence" value="ECO:0007669"/>
    <property type="project" value="InterPro"/>
</dbReference>
<dbReference type="GO" id="GO:0000209">
    <property type="term" value="P:protein polyubiquitination"/>
    <property type="evidence" value="ECO:0007669"/>
    <property type="project" value="TreeGrafter"/>
</dbReference>
<evidence type="ECO:0000313" key="14">
    <source>
        <dbReference type="EMBL" id="KAJ8903797.1"/>
    </source>
</evidence>
<dbReference type="EMBL" id="JAMWBK010000006">
    <property type="protein sequence ID" value="KAJ8903797.1"/>
    <property type="molecule type" value="Genomic_DNA"/>
</dbReference>
<sequence length="530" mass="58428">MGKNQHSKDRLFVTRTEQEQLYGGKRGLSSRETGAALSAAKAAELPLTHCALSLQPWDNPVCTPDGTVFELLNVFPYVRKYGVHPISGEPLSTTDIIKLVFHKNSEGEIHCPILFKTFNKNSHVVAVKTTGNVYSYDAVKELNLKTRSMKDLLTGEPFVKKDILTLADKNNLSLRRIADSKVRQRAMEERKKSGASVRLDSTATRALNEASKNHELVEKNSQLKLSSESTRKFAEKTDSGKKSNIHTTGRAAAGFTSTALNPVTENELRALTEDEMREERYKQVKEKGYVTIVTNHGPLNVELHCDQTPRTCENFLGLAGKGLYNGVLFHRSVPRFVLQGGDPTGTGRGGESLWGSPFGDEIRGSLKHKGKGILSMANSGPNSNTSQFFITYASAPHLDGKHTVFGQVVGAVKTLEQIEKVPTDDDDRPKEDVRIDSVKVLVNPFTETVKAKQKEQREEEGKQAKLSREKKRDQMYAKAAAKGGTDVVGKYVGRVSGGEVDDVQIGGIPQRKKPKLQQKSSSKFGDFSGW</sequence>
<dbReference type="PANTHER" id="PTHR45625:SF1">
    <property type="entry name" value="RING-TYPE E3 UBIQUITIN-PROTEIN LIGASE PPIL2"/>
    <property type="match status" value="1"/>
</dbReference>
<feature type="region of interest" description="Disordered" evidence="11">
    <location>
        <begin position="222"/>
        <end position="246"/>
    </location>
</feature>
<accession>A0AAV8UR80</accession>
<dbReference type="FunFam" id="2.40.100.10:FF:000014">
    <property type="entry name" value="Peptidyl-prolyl cis-trans isomerase cyp65"/>
    <property type="match status" value="1"/>
</dbReference>
<dbReference type="Gene3D" id="3.30.40.10">
    <property type="entry name" value="Zinc/RING finger domain, C3HC4 (zinc finger)"/>
    <property type="match status" value="1"/>
</dbReference>
<evidence type="ECO:0000259" key="12">
    <source>
        <dbReference type="PROSITE" id="PS50072"/>
    </source>
</evidence>
<dbReference type="GO" id="GO:0071013">
    <property type="term" value="C:catalytic step 2 spliceosome"/>
    <property type="evidence" value="ECO:0007669"/>
    <property type="project" value="TreeGrafter"/>
</dbReference>
<evidence type="ECO:0000256" key="5">
    <source>
        <dbReference type="ARBA" id="ARBA00007930"/>
    </source>
</evidence>
<dbReference type="Pfam" id="PF00160">
    <property type="entry name" value="Pro_isomerase"/>
    <property type="match status" value="1"/>
</dbReference>
<dbReference type="GO" id="GO:0003755">
    <property type="term" value="F:peptidyl-prolyl cis-trans isomerase activity"/>
    <property type="evidence" value="ECO:0007669"/>
    <property type="project" value="UniProtKB-KW"/>
</dbReference>
<dbReference type="Proteomes" id="UP001157974">
    <property type="component" value="Unassembled WGS sequence"/>
</dbReference>
<keyword evidence="15" id="KW-1185">Reference proteome</keyword>
<dbReference type="PROSITE" id="PS00170">
    <property type="entry name" value="CSA_PPIASE_1"/>
    <property type="match status" value="1"/>
</dbReference>
<organism evidence="14 15">
    <name type="scientific">Rhodosorus marinus</name>
    <dbReference type="NCBI Taxonomy" id="101924"/>
    <lineage>
        <taxon>Eukaryota</taxon>
        <taxon>Rhodophyta</taxon>
        <taxon>Stylonematophyceae</taxon>
        <taxon>Stylonematales</taxon>
        <taxon>Stylonemataceae</taxon>
        <taxon>Rhodosorus</taxon>
    </lineage>
</organism>
<dbReference type="InterPro" id="IPR029000">
    <property type="entry name" value="Cyclophilin-like_dom_sf"/>
</dbReference>
<feature type="domain" description="PPIase cyclophilin-type" evidence="12">
    <location>
        <begin position="294"/>
        <end position="440"/>
    </location>
</feature>
<dbReference type="AlphaFoldDB" id="A0AAV8UR80"/>
<evidence type="ECO:0000313" key="15">
    <source>
        <dbReference type="Proteomes" id="UP001157974"/>
    </source>
</evidence>
<dbReference type="SUPFAM" id="SSF57850">
    <property type="entry name" value="RING/U-box"/>
    <property type="match status" value="1"/>
</dbReference>